<dbReference type="EMBL" id="LKHS01000015">
    <property type="protein sequence ID" value="KQH84854.1"/>
    <property type="molecule type" value="Genomic_DNA"/>
</dbReference>
<dbReference type="Pfam" id="PF02698">
    <property type="entry name" value="DUF218"/>
    <property type="match status" value="1"/>
</dbReference>
<dbReference type="InParanoid" id="A0A0Q2RLI3"/>
<dbReference type="PANTHER" id="PTHR30336:SF0">
    <property type="entry name" value="PROTEIN SANA"/>
    <property type="match status" value="1"/>
</dbReference>
<comment type="function">
    <text evidence="7">Participates in the barrier function of the cell envelope.</text>
</comment>
<keyword evidence="11" id="KW-1185">Reference proteome</keyword>
<evidence type="ECO:0000259" key="9">
    <source>
        <dbReference type="Pfam" id="PF02698"/>
    </source>
</evidence>
<dbReference type="PANTHER" id="PTHR30336">
    <property type="entry name" value="INNER MEMBRANE PROTEIN, PROBABLE PERMEASE"/>
    <property type="match status" value="1"/>
</dbReference>
<evidence type="ECO:0000256" key="3">
    <source>
        <dbReference type="ARBA" id="ARBA00022519"/>
    </source>
</evidence>
<feature type="region of interest" description="Disordered" evidence="8">
    <location>
        <begin position="235"/>
        <end position="255"/>
    </location>
</feature>
<dbReference type="AlphaFoldDB" id="A0A0Q2RLI3"/>
<sequence length="255" mass="29080">MFTRLKSRLRRLKLGLWLRRMSLTLLACIAGIYGIDRWVSWQTQDHIISNIYNVPKFQVAVVLGTSKYLGRTLNDYYVHRINAAIDLFEQGKVNGFLLSGDNAHRSYNEPWTMKRDLLKAGVPNEQIYLDYAGFRTLDSIVRAKRIFDTDNFLIITQRFHCERALFIANHHDINATCLAVPGPTNHSGFQVRLREVFARTKAFFDLYIFDTQPKFLGPKEPIIFDKASSTEIADASVSDSDALTPSESAATPTNE</sequence>
<dbReference type="Proteomes" id="UP000051221">
    <property type="component" value="Unassembled WGS sequence"/>
</dbReference>
<comment type="subcellular location">
    <subcellularLocation>
        <location evidence="1">Cell inner membrane</location>
        <topology evidence="1">Single-pass membrane protein</topology>
    </subcellularLocation>
</comment>
<feature type="domain" description="DUF218" evidence="9">
    <location>
        <begin position="58"/>
        <end position="188"/>
    </location>
</feature>
<gene>
    <name evidence="10" type="ORF">AMR76_16285</name>
</gene>
<dbReference type="FunCoup" id="A0A0Q2RLI3">
    <property type="interactions" value="21"/>
</dbReference>
<dbReference type="GO" id="GO:0005886">
    <property type="term" value="C:plasma membrane"/>
    <property type="evidence" value="ECO:0007669"/>
    <property type="project" value="UniProtKB-SubCell"/>
</dbReference>
<reference evidence="10 11" key="1">
    <citation type="submission" date="2015-08" db="EMBL/GenBank/DDBJ databases">
        <title>Antibacterial properties of a collection of Vibrionaceae strains.</title>
        <authorList>
            <person name="Giubergia S."/>
        </authorList>
    </citation>
    <scope>NUCLEOTIDE SEQUENCE [LARGE SCALE GENOMIC DNA]</scope>
    <source>
        <strain evidence="10 11">S0821</strain>
    </source>
</reference>
<dbReference type="InterPro" id="IPR051599">
    <property type="entry name" value="Cell_Envelope_Assoc"/>
</dbReference>
<keyword evidence="6" id="KW-0472">Membrane</keyword>
<evidence type="ECO:0000256" key="7">
    <source>
        <dbReference type="ARBA" id="ARBA00037355"/>
    </source>
</evidence>
<keyword evidence="2" id="KW-1003">Cell membrane</keyword>
<keyword evidence="4" id="KW-0812">Transmembrane</keyword>
<comment type="caution">
    <text evidence="10">The sequence shown here is derived from an EMBL/GenBank/DDBJ whole genome shotgun (WGS) entry which is preliminary data.</text>
</comment>
<keyword evidence="3" id="KW-0997">Cell inner membrane</keyword>
<proteinExistence type="predicted"/>
<evidence type="ECO:0000313" key="10">
    <source>
        <dbReference type="EMBL" id="KQH84854.1"/>
    </source>
</evidence>
<keyword evidence="5" id="KW-1133">Transmembrane helix</keyword>
<evidence type="ECO:0000256" key="6">
    <source>
        <dbReference type="ARBA" id="ARBA00023136"/>
    </source>
</evidence>
<evidence type="ECO:0000256" key="1">
    <source>
        <dbReference type="ARBA" id="ARBA00004377"/>
    </source>
</evidence>
<evidence type="ECO:0000256" key="8">
    <source>
        <dbReference type="SAM" id="MobiDB-lite"/>
    </source>
</evidence>
<evidence type="ECO:0000256" key="4">
    <source>
        <dbReference type="ARBA" id="ARBA00022692"/>
    </source>
</evidence>
<protein>
    <submittedName>
        <fullName evidence="10">SanA</fullName>
    </submittedName>
</protein>
<organism evidence="10 11">
    <name type="scientific">Vibrio furnissii</name>
    <dbReference type="NCBI Taxonomy" id="29494"/>
    <lineage>
        <taxon>Bacteria</taxon>
        <taxon>Pseudomonadati</taxon>
        <taxon>Pseudomonadota</taxon>
        <taxon>Gammaproteobacteria</taxon>
        <taxon>Vibrionales</taxon>
        <taxon>Vibrionaceae</taxon>
        <taxon>Vibrio</taxon>
    </lineage>
</organism>
<name>A0A0Q2RLI3_VIBFU</name>
<evidence type="ECO:0000256" key="2">
    <source>
        <dbReference type="ARBA" id="ARBA00022475"/>
    </source>
</evidence>
<dbReference type="CDD" id="cd06259">
    <property type="entry name" value="YdcF-like"/>
    <property type="match status" value="1"/>
</dbReference>
<evidence type="ECO:0000313" key="11">
    <source>
        <dbReference type="Proteomes" id="UP000051221"/>
    </source>
</evidence>
<evidence type="ECO:0000256" key="5">
    <source>
        <dbReference type="ARBA" id="ARBA00022989"/>
    </source>
</evidence>
<dbReference type="InterPro" id="IPR003848">
    <property type="entry name" value="DUF218"/>
</dbReference>
<accession>A0A0Q2RLI3</accession>